<dbReference type="InterPro" id="IPR018253">
    <property type="entry name" value="DnaJ_domain_CS"/>
</dbReference>
<dbReference type="PROSITE" id="PS00636">
    <property type="entry name" value="DNAJ_1"/>
    <property type="match status" value="1"/>
</dbReference>
<comment type="caution">
    <text evidence="3">The sequence shown here is derived from an EMBL/GenBank/DDBJ whole genome shotgun (WGS) entry which is preliminary data.</text>
</comment>
<dbReference type="AlphaFoldDB" id="A0A813TBD2"/>
<dbReference type="OrthoDB" id="552049at2759"/>
<feature type="domain" description="J" evidence="2">
    <location>
        <begin position="7"/>
        <end position="71"/>
    </location>
</feature>
<evidence type="ECO:0000259" key="2">
    <source>
        <dbReference type="PROSITE" id="PS50076"/>
    </source>
</evidence>
<dbReference type="GO" id="GO:0042026">
    <property type="term" value="P:protein refolding"/>
    <property type="evidence" value="ECO:0007669"/>
    <property type="project" value="TreeGrafter"/>
</dbReference>
<dbReference type="PRINTS" id="PR00625">
    <property type="entry name" value="JDOMAIN"/>
</dbReference>
<dbReference type="CDD" id="cd06257">
    <property type="entry name" value="DnaJ"/>
    <property type="match status" value="1"/>
</dbReference>
<dbReference type="PROSITE" id="PS50076">
    <property type="entry name" value="DNAJ_2"/>
    <property type="match status" value="1"/>
</dbReference>
<accession>A0A813TBD2</accession>
<dbReference type="InterPro" id="IPR036869">
    <property type="entry name" value="J_dom_sf"/>
</dbReference>
<dbReference type="Pfam" id="PF00226">
    <property type="entry name" value="DnaJ"/>
    <property type="match status" value="1"/>
</dbReference>
<dbReference type="GO" id="GO:0051082">
    <property type="term" value="F:unfolded protein binding"/>
    <property type="evidence" value="ECO:0007669"/>
    <property type="project" value="TreeGrafter"/>
</dbReference>
<organism evidence="3 4">
    <name type="scientific">Brachionus calyciflorus</name>
    <dbReference type="NCBI Taxonomy" id="104777"/>
    <lineage>
        <taxon>Eukaryota</taxon>
        <taxon>Metazoa</taxon>
        <taxon>Spiralia</taxon>
        <taxon>Gnathifera</taxon>
        <taxon>Rotifera</taxon>
        <taxon>Eurotatoria</taxon>
        <taxon>Monogononta</taxon>
        <taxon>Pseudotrocha</taxon>
        <taxon>Ploima</taxon>
        <taxon>Brachionidae</taxon>
        <taxon>Brachionus</taxon>
    </lineage>
</organism>
<dbReference type="InterPro" id="IPR001623">
    <property type="entry name" value="DnaJ_domain"/>
</dbReference>
<dbReference type="SUPFAM" id="SSF46565">
    <property type="entry name" value="Chaperone J-domain"/>
    <property type="match status" value="1"/>
</dbReference>
<gene>
    <name evidence="3" type="ORF">OXX778_LOCUS6768</name>
</gene>
<evidence type="ECO:0000313" key="3">
    <source>
        <dbReference type="EMBL" id="CAF0806934.1"/>
    </source>
</evidence>
<dbReference type="Proteomes" id="UP000663879">
    <property type="component" value="Unassembled WGS sequence"/>
</dbReference>
<keyword evidence="1" id="KW-0143">Chaperone</keyword>
<dbReference type="PANTHER" id="PTHR43096:SF52">
    <property type="entry name" value="DNAJ HOMOLOG 1, MITOCHONDRIAL-RELATED"/>
    <property type="match status" value="1"/>
</dbReference>
<dbReference type="EMBL" id="CAJNOC010000821">
    <property type="protein sequence ID" value="CAF0806934.1"/>
    <property type="molecule type" value="Genomic_DNA"/>
</dbReference>
<protein>
    <recommendedName>
        <fullName evidence="2">J domain-containing protein</fullName>
    </recommendedName>
</protein>
<dbReference type="GO" id="GO:0005737">
    <property type="term" value="C:cytoplasm"/>
    <property type="evidence" value="ECO:0007669"/>
    <property type="project" value="TreeGrafter"/>
</dbReference>
<dbReference type="Gene3D" id="1.10.287.110">
    <property type="entry name" value="DnaJ domain"/>
    <property type="match status" value="1"/>
</dbReference>
<dbReference type="SMART" id="SM00271">
    <property type="entry name" value="DnaJ"/>
    <property type="match status" value="1"/>
</dbReference>
<evidence type="ECO:0000256" key="1">
    <source>
        <dbReference type="ARBA" id="ARBA00023186"/>
    </source>
</evidence>
<keyword evidence="4" id="KW-1185">Reference proteome</keyword>
<proteinExistence type="predicted"/>
<dbReference type="PANTHER" id="PTHR43096">
    <property type="entry name" value="DNAJ HOMOLOG 1, MITOCHONDRIAL-RELATED"/>
    <property type="match status" value="1"/>
</dbReference>
<sequence length="202" mass="24328">MRDQVKNLYSILGVKCTCDLNEIKKAYYCLAKKYHPDKNNHFLAEEKFKLITNAYEILSDASKRRDYDIQNGFIKIENNCDIEIQDEYKKYFRTDFFGLNTKTRKKVKTDRKKSQKYENHLFLKPEYFSNNLNSTFKEFSNEKSDNSNDLFDMSDLTFESNSFESNRYEPIRPNRQINEFSQSGRYDKNICYSSFYQQRSKF</sequence>
<reference evidence="3" key="1">
    <citation type="submission" date="2021-02" db="EMBL/GenBank/DDBJ databases">
        <authorList>
            <person name="Nowell W R."/>
        </authorList>
    </citation>
    <scope>NUCLEOTIDE SEQUENCE</scope>
    <source>
        <strain evidence="3">Ploen Becks lab</strain>
    </source>
</reference>
<name>A0A813TBD2_9BILA</name>
<evidence type="ECO:0000313" key="4">
    <source>
        <dbReference type="Proteomes" id="UP000663879"/>
    </source>
</evidence>